<accession>A0ABS7PF82</accession>
<dbReference type="Pfam" id="PF00355">
    <property type="entry name" value="Rieske"/>
    <property type="match status" value="1"/>
</dbReference>
<keyword evidence="9" id="KW-1185">Reference proteome</keyword>
<dbReference type="Proteomes" id="UP000759298">
    <property type="component" value="Unassembled WGS sequence"/>
</dbReference>
<comment type="similarity">
    <text evidence="6">Belongs to the bacterial ring-hydroxylating dioxygenase ferredoxin component family.</text>
</comment>
<evidence type="ECO:0000256" key="3">
    <source>
        <dbReference type="ARBA" id="ARBA00023004"/>
    </source>
</evidence>
<evidence type="ECO:0000313" key="8">
    <source>
        <dbReference type="EMBL" id="MBY8337715.1"/>
    </source>
</evidence>
<evidence type="ECO:0000256" key="5">
    <source>
        <dbReference type="ARBA" id="ARBA00034078"/>
    </source>
</evidence>
<keyword evidence="4" id="KW-0411">Iron-sulfur</keyword>
<dbReference type="PANTHER" id="PTHR21496">
    <property type="entry name" value="FERREDOXIN-RELATED"/>
    <property type="match status" value="1"/>
</dbReference>
<feature type="domain" description="Rieske" evidence="7">
    <location>
        <begin position="5"/>
        <end position="100"/>
    </location>
</feature>
<comment type="cofactor">
    <cofactor evidence="5">
        <name>[2Fe-2S] cluster</name>
        <dbReference type="ChEBI" id="CHEBI:190135"/>
    </cofactor>
</comment>
<dbReference type="EMBL" id="JAHWXP010000003">
    <property type="protein sequence ID" value="MBY8337715.1"/>
    <property type="molecule type" value="Genomic_DNA"/>
</dbReference>
<dbReference type="InterPro" id="IPR036922">
    <property type="entry name" value="Rieske_2Fe-2S_sf"/>
</dbReference>
<dbReference type="CDD" id="cd03467">
    <property type="entry name" value="Rieske"/>
    <property type="match status" value="1"/>
</dbReference>
<dbReference type="RefSeq" id="WP_054525107.1">
    <property type="nucleotide sequence ID" value="NZ_JAHWXP010000003.1"/>
</dbReference>
<keyword evidence="3" id="KW-0408">Iron</keyword>
<keyword evidence="2" id="KW-0479">Metal-binding</keyword>
<dbReference type="Gene3D" id="2.102.10.10">
    <property type="entry name" value="Rieske [2Fe-2S] iron-sulphur domain"/>
    <property type="match status" value="1"/>
</dbReference>
<gene>
    <name evidence="8" type="ORF">KYN89_11745</name>
</gene>
<name>A0ABS7PF82_9SPHN</name>
<dbReference type="SUPFAM" id="SSF50022">
    <property type="entry name" value="ISP domain"/>
    <property type="match status" value="1"/>
</dbReference>
<evidence type="ECO:0000313" key="9">
    <source>
        <dbReference type="Proteomes" id="UP000759298"/>
    </source>
</evidence>
<keyword evidence="1" id="KW-0001">2Fe-2S</keyword>
<dbReference type="PROSITE" id="PS51296">
    <property type="entry name" value="RIESKE"/>
    <property type="match status" value="1"/>
</dbReference>
<reference evidence="8 9" key="1">
    <citation type="submission" date="2021-07" db="EMBL/GenBank/DDBJ databases">
        <title>Alteriqipengyuania abyssalis NZ-12B nov, sp.nov isolated from deep sea sponge in pacific ocean.</title>
        <authorList>
            <person name="Tareen S."/>
            <person name="Wink J."/>
        </authorList>
    </citation>
    <scope>NUCLEOTIDE SEQUENCE [LARGE SCALE GENOMIC DNA]</scope>
    <source>
        <strain evidence="8 9">NZ-12B</strain>
    </source>
</reference>
<evidence type="ECO:0000256" key="4">
    <source>
        <dbReference type="ARBA" id="ARBA00023014"/>
    </source>
</evidence>
<evidence type="ECO:0000256" key="6">
    <source>
        <dbReference type="ARBA" id="ARBA00038001"/>
    </source>
</evidence>
<comment type="caution">
    <text evidence="8">The sequence shown here is derived from an EMBL/GenBank/DDBJ whole genome shotgun (WGS) entry which is preliminary data.</text>
</comment>
<dbReference type="PANTHER" id="PTHR21496:SF0">
    <property type="entry name" value="RIESKE DOMAIN-CONTAINING PROTEIN"/>
    <property type="match status" value="1"/>
</dbReference>
<sequence>MSATWFEAVAIDAFPEDGKLATKLGEWNVLIVREDGAFTAFNDCCTHQASALSTGRVRRGTIMCPLHGARFEARTGKCIGGAYPALRMFETRESEGMLEVAVPDQPPAIGERPKLG</sequence>
<protein>
    <submittedName>
        <fullName evidence="8">Rieske (2Fe-2S) protein</fullName>
    </submittedName>
</protein>
<evidence type="ECO:0000256" key="1">
    <source>
        <dbReference type="ARBA" id="ARBA00022714"/>
    </source>
</evidence>
<dbReference type="InterPro" id="IPR017941">
    <property type="entry name" value="Rieske_2Fe-2S"/>
</dbReference>
<evidence type="ECO:0000256" key="2">
    <source>
        <dbReference type="ARBA" id="ARBA00022723"/>
    </source>
</evidence>
<proteinExistence type="inferred from homology"/>
<organism evidence="8 9">
    <name type="scientific">Alteriqipengyuania abyssalis</name>
    <dbReference type="NCBI Taxonomy" id="2860200"/>
    <lineage>
        <taxon>Bacteria</taxon>
        <taxon>Pseudomonadati</taxon>
        <taxon>Pseudomonadota</taxon>
        <taxon>Alphaproteobacteria</taxon>
        <taxon>Sphingomonadales</taxon>
        <taxon>Erythrobacteraceae</taxon>
        <taxon>Alteriqipengyuania</taxon>
    </lineage>
</organism>
<evidence type="ECO:0000259" key="7">
    <source>
        <dbReference type="PROSITE" id="PS51296"/>
    </source>
</evidence>